<dbReference type="EMBL" id="LNQE01001460">
    <property type="protein sequence ID" value="KUG17163.1"/>
    <property type="molecule type" value="Genomic_DNA"/>
</dbReference>
<proteinExistence type="predicted"/>
<sequence>MTKNYKIETFLSIRIPDHLMKDDMQSELVAIRSKLSEMHEDLKRFIERSNQQHLESILKGCRSDFSNAIIGYATNEIEQGLERNMEKNCHMREACRSLFSDLLKRNIEQIRDGKVSEESISKARSKLKGLRENARYDQCVRCFSETSRILDKQVDLMHSLNIYRDKGESNEIILALSEERIVDEMIEPLSNKQRIQIMKVLSSETKTFSALSSLTGLRGGNLLFHLQKLLDCGMILQRNERGDYMITEKGYKALRGLAETYIGLNPKEPSAEIKIQKKVY</sequence>
<dbReference type="SUPFAM" id="SSF46785">
    <property type="entry name" value="Winged helix' DNA-binding domain"/>
    <property type="match status" value="1"/>
</dbReference>
<feature type="domain" description="HTH arsR-type" evidence="1">
    <location>
        <begin position="192"/>
        <end position="235"/>
    </location>
</feature>
<dbReference type="GO" id="GO:0003700">
    <property type="term" value="F:DNA-binding transcription factor activity"/>
    <property type="evidence" value="ECO:0007669"/>
    <property type="project" value="InterPro"/>
</dbReference>
<comment type="caution">
    <text evidence="2">The sequence shown here is derived from an EMBL/GenBank/DDBJ whole genome shotgun (WGS) entry which is preliminary data.</text>
</comment>
<dbReference type="PIRSF" id="PIRSF018357">
    <property type="entry name" value="Trans_reg_ArsR_prd"/>
    <property type="match status" value="1"/>
</dbReference>
<dbReference type="InterPro" id="IPR036390">
    <property type="entry name" value="WH_DNA-bd_sf"/>
</dbReference>
<evidence type="ECO:0000259" key="1">
    <source>
        <dbReference type="Pfam" id="PF01022"/>
    </source>
</evidence>
<accession>A0A0W8F8F7</accession>
<dbReference type="InterPro" id="IPR011991">
    <property type="entry name" value="ArsR-like_HTH"/>
</dbReference>
<dbReference type="InterPro" id="IPR016723">
    <property type="entry name" value="Tscrpt_reg_ArsR_prd"/>
</dbReference>
<dbReference type="InterPro" id="IPR036388">
    <property type="entry name" value="WH-like_DNA-bd_sf"/>
</dbReference>
<organism evidence="2">
    <name type="scientific">hydrocarbon metagenome</name>
    <dbReference type="NCBI Taxonomy" id="938273"/>
    <lineage>
        <taxon>unclassified sequences</taxon>
        <taxon>metagenomes</taxon>
        <taxon>ecological metagenomes</taxon>
    </lineage>
</organism>
<dbReference type="InterPro" id="IPR001845">
    <property type="entry name" value="HTH_ArsR_DNA-bd_dom"/>
</dbReference>
<dbReference type="Pfam" id="PF01022">
    <property type="entry name" value="HTH_5"/>
    <property type="match status" value="1"/>
</dbReference>
<evidence type="ECO:0000313" key="2">
    <source>
        <dbReference type="EMBL" id="KUG17163.1"/>
    </source>
</evidence>
<gene>
    <name evidence="2" type="ORF">ASZ90_013166</name>
</gene>
<dbReference type="Gene3D" id="1.10.10.10">
    <property type="entry name" value="Winged helix-like DNA-binding domain superfamily/Winged helix DNA-binding domain"/>
    <property type="match status" value="1"/>
</dbReference>
<protein>
    <submittedName>
        <fullName evidence="2">Transcriptional regulator, arsr family</fullName>
    </submittedName>
</protein>
<dbReference type="AlphaFoldDB" id="A0A0W8F8F7"/>
<reference evidence="2" key="1">
    <citation type="journal article" date="2015" name="Proc. Natl. Acad. Sci. U.S.A.">
        <title>Networks of energetic and metabolic interactions define dynamics in microbial communities.</title>
        <authorList>
            <person name="Embree M."/>
            <person name="Liu J.K."/>
            <person name="Al-Bassam M.M."/>
            <person name="Zengler K."/>
        </authorList>
    </citation>
    <scope>NUCLEOTIDE SEQUENCE</scope>
</reference>
<name>A0A0W8F8F7_9ZZZZ</name>
<dbReference type="CDD" id="cd00090">
    <property type="entry name" value="HTH_ARSR"/>
    <property type="match status" value="1"/>
</dbReference>